<dbReference type="InterPro" id="IPR009080">
    <property type="entry name" value="tRNAsynth_Ia_anticodon-bd"/>
</dbReference>
<dbReference type="InterPro" id="IPR023457">
    <property type="entry name" value="Met-tRNA_synth_2"/>
</dbReference>
<dbReference type="Pfam" id="PF09334">
    <property type="entry name" value="tRNA-synt_1g"/>
    <property type="match status" value="1"/>
</dbReference>
<dbReference type="Gene3D" id="3.40.50.620">
    <property type="entry name" value="HUPs"/>
    <property type="match status" value="1"/>
</dbReference>
<evidence type="ECO:0000259" key="10">
    <source>
        <dbReference type="Pfam" id="PF09334"/>
    </source>
</evidence>
<comment type="catalytic activity">
    <reaction evidence="9">
        <text>tRNA(Met) + L-methionine + ATP = L-methionyl-tRNA(Met) + AMP + diphosphate</text>
        <dbReference type="Rhea" id="RHEA:13481"/>
        <dbReference type="Rhea" id="RHEA-COMP:9667"/>
        <dbReference type="Rhea" id="RHEA-COMP:9698"/>
        <dbReference type="ChEBI" id="CHEBI:30616"/>
        <dbReference type="ChEBI" id="CHEBI:33019"/>
        <dbReference type="ChEBI" id="CHEBI:57844"/>
        <dbReference type="ChEBI" id="CHEBI:78442"/>
        <dbReference type="ChEBI" id="CHEBI:78530"/>
        <dbReference type="ChEBI" id="CHEBI:456215"/>
        <dbReference type="EC" id="6.1.1.10"/>
    </reaction>
</comment>
<evidence type="ECO:0000256" key="9">
    <source>
        <dbReference type="HAMAP-Rule" id="MF_01228"/>
    </source>
</evidence>
<dbReference type="GO" id="GO:0005737">
    <property type="term" value="C:cytoplasm"/>
    <property type="evidence" value="ECO:0007669"/>
    <property type="project" value="UniProtKB-SubCell"/>
</dbReference>
<name>A0A4R0XPP0_9MOLU</name>
<comment type="caution">
    <text evidence="12">The sequence shown here is derived from an EMBL/GenBank/DDBJ whole genome shotgun (WGS) entry which is preliminary data.</text>
</comment>
<dbReference type="NCBIfam" id="TIGR00398">
    <property type="entry name" value="metG"/>
    <property type="match status" value="1"/>
</dbReference>
<accession>A0A4R0XPP0</accession>
<comment type="caution">
    <text evidence="9">Lacks conserved residue(s) required for the propagation of feature annotation.</text>
</comment>
<comment type="similarity">
    <text evidence="9">Belongs to the class-I aminoacyl-tRNA synthetase family. MetG type 2B subfamily.</text>
</comment>
<evidence type="ECO:0000256" key="7">
    <source>
        <dbReference type="ARBA" id="ARBA00022917"/>
    </source>
</evidence>
<dbReference type="OrthoDB" id="9810191at2"/>
<comment type="subunit">
    <text evidence="9">Monomer.</text>
</comment>
<evidence type="ECO:0000259" key="11">
    <source>
        <dbReference type="Pfam" id="PF19303"/>
    </source>
</evidence>
<feature type="domain" description="Methionyl/Leucyl tRNA synthetase" evidence="10">
    <location>
        <begin position="8"/>
        <end position="368"/>
    </location>
</feature>
<dbReference type="PRINTS" id="PR01041">
    <property type="entry name" value="TRNASYNTHMET"/>
</dbReference>
<dbReference type="Proteomes" id="UP000291072">
    <property type="component" value="Unassembled WGS sequence"/>
</dbReference>
<keyword evidence="5 9" id="KW-0547">Nucleotide-binding</keyword>
<dbReference type="PROSITE" id="PS00178">
    <property type="entry name" value="AA_TRNA_LIGASE_I"/>
    <property type="match status" value="1"/>
</dbReference>
<dbReference type="Gene3D" id="2.170.220.10">
    <property type="match status" value="1"/>
</dbReference>
<dbReference type="PANTHER" id="PTHR43326">
    <property type="entry name" value="METHIONYL-TRNA SYNTHETASE"/>
    <property type="match status" value="1"/>
</dbReference>
<dbReference type="CDD" id="cd00814">
    <property type="entry name" value="MetRS_core"/>
    <property type="match status" value="1"/>
</dbReference>
<reference evidence="12 13" key="1">
    <citation type="submission" date="2018-02" db="EMBL/GenBank/DDBJ databases">
        <title>Mycoplasma marinum and Mycoplasma todarodis sp. nov., moderately halophilic and psychrotolerant mycoplasmas isolated from cephalopods.</title>
        <authorList>
            <person name="Viver T."/>
        </authorList>
    </citation>
    <scope>NUCLEOTIDE SEQUENCE [LARGE SCALE GENOMIC DNA]</scope>
    <source>
        <strain evidence="12 13">5H</strain>
    </source>
</reference>
<proteinExistence type="inferred from homology"/>
<dbReference type="FunFam" id="2.170.220.10:FF:000002">
    <property type="entry name" value="Methionine--tRNA ligase"/>
    <property type="match status" value="1"/>
</dbReference>
<dbReference type="HAMAP" id="MF_01228">
    <property type="entry name" value="Met_tRNA_synth_type2"/>
    <property type="match status" value="1"/>
</dbReference>
<evidence type="ECO:0000256" key="3">
    <source>
        <dbReference type="ARBA" id="ARBA00022490"/>
    </source>
</evidence>
<keyword evidence="3 9" id="KW-0963">Cytoplasm</keyword>
<dbReference type="EMBL" id="PSZP01000006">
    <property type="protein sequence ID" value="TCG11512.1"/>
    <property type="molecule type" value="Genomic_DNA"/>
</dbReference>
<feature type="short sequence motif" description="'KMSKS' region" evidence="9">
    <location>
        <begin position="305"/>
        <end position="309"/>
    </location>
</feature>
<dbReference type="GO" id="GO:0006431">
    <property type="term" value="P:methionyl-tRNA aminoacylation"/>
    <property type="evidence" value="ECO:0007669"/>
    <property type="project" value="UniProtKB-UniRule"/>
</dbReference>
<dbReference type="InterPro" id="IPR033911">
    <property type="entry name" value="MetRS_core"/>
</dbReference>
<dbReference type="InterPro" id="IPR014729">
    <property type="entry name" value="Rossmann-like_a/b/a_fold"/>
</dbReference>
<feature type="domain" description="Methionyl-tRNA synthetase anticodon-binding" evidence="11">
    <location>
        <begin position="387"/>
        <end position="488"/>
    </location>
</feature>
<feature type="short sequence motif" description="'HIGH' region" evidence="9">
    <location>
        <begin position="14"/>
        <end position="24"/>
    </location>
</feature>
<dbReference type="InterPro" id="IPR015413">
    <property type="entry name" value="Methionyl/Leucyl_tRNA_Synth"/>
</dbReference>
<dbReference type="Gene3D" id="1.10.730.10">
    <property type="entry name" value="Isoleucyl-tRNA Synthetase, Domain 1"/>
    <property type="match status" value="1"/>
</dbReference>
<dbReference type="RefSeq" id="WP_131613289.1">
    <property type="nucleotide sequence ID" value="NZ_PSZP01000006.1"/>
</dbReference>
<evidence type="ECO:0000256" key="2">
    <source>
        <dbReference type="ARBA" id="ARBA00004496"/>
    </source>
</evidence>
<dbReference type="GO" id="GO:0004825">
    <property type="term" value="F:methionine-tRNA ligase activity"/>
    <property type="evidence" value="ECO:0007669"/>
    <property type="project" value="UniProtKB-UniRule"/>
</dbReference>
<dbReference type="CDD" id="cd07957">
    <property type="entry name" value="Anticodon_Ia_Met"/>
    <property type="match status" value="1"/>
</dbReference>
<keyword evidence="4 9" id="KW-0436">Ligase</keyword>
<gene>
    <name evidence="9" type="primary">metG</name>
    <name evidence="12" type="ORF">C4B25_01445</name>
</gene>
<keyword evidence="7 9" id="KW-0648">Protein biosynthesis</keyword>
<dbReference type="GO" id="GO:0005524">
    <property type="term" value="F:ATP binding"/>
    <property type="evidence" value="ECO:0007669"/>
    <property type="project" value="UniProtKB-UniRule"/>
</dbReference>
<dbReference type="InterPro" id="IPR014758">
    <property type="entry name" value="Met-tRNA_synth"/>
</dbReference>
<organism evidence="12 13">
    <name type="scientific">Mycoplasma todarodis</name>
    <dbReference type="NCBI Taxonomy" id="1937191"/>
    <lineage>
        <taxon>Bacteria</taxon>
        <taxon>Bacillati</taxon>
        <taxon>Mycoplasmatota</taxon>
        <taxon>Mollicutes</taxon>
        <taxon>Mycoplasmataceae</taxon>
        <taxon>Mycoplasma</taxon>
    </lineage>
</organism>
<evidence type="ECO:0000313" key="13">
    <source>
        <dbReference type="Proteomes" id="UP000291072"/>
    </source>
</evidence>
<keyword evidence="13" id="KW-1185">Reference proteome</keyword>
<dbReference type="InterPro" id="IPR041872">
    <property type="entry name" value="Anticodon_Met"/>
</dbReference>
<dbReference type="EC" id="6.1.1.10" evidence="9"/>
<dbReference type="PANTHER" id="PTHR43326:SF1">
    <property type="entry name" value="METHIONINE--TRNA LIGASE, MITOCHONDRIAL"/>
    <property type="match status" value="1"/>
</dbReference>
<dbReference type="NCBIfam" id="NF008900">
    <property type="entry name" value="PRK12267.1"/>
    <property type="match status" value="1"/>
</dbReference>
<dbReference type="AlphaFoldDB" id="A0A4R0XPP0"/>
<sequence>MQNKKTFYITTPIYYPSGKLHIGHAYTTTLAWTIRNYKTLRGYDAKLLTGADEHGQKIQQKAEAANISEQKYVDGMTELFKNLWNELGIDYDYYSRTTRPSHEASVQKIFSELLENDVIYKGAYKGLYSVQDEEFFTVTQAEEKDGEYFHPTSGHKLEEVEEESYFLRMSKFADWLDEEFNKVNFVRPDKIIKELRENFLKKGLEDLSITRTSFTWGVPVLEDPKHVVYVWLDALTNYINTLGYKTEDDSDYQKYWVNGDEKVHLVGKEITRFHCIYWPIILKALNLPQPTSILSHGWIITPEGKMSKSKGNVIDPLELIEEFGAETLKFFFASQISMGQDGVFDKEMLKNTYNSALANNYGNLLSRTIAMTLQSFDKPIQFTETENEFDKEIIEEILASTEKFTKHFDNFAINKAFEVATKLSKSLNGYIDKTQPWTLKEDKERLAQVLNILLNGIYAVSTYLSVVIPNKTSLAMEQLQVESLSLEEISNFKKFDEIMVKKGEVLFQRIK</sequence>
<evidence type="ECO:0000313" key="12">
    <source>
        <dbReference type="EMBL" id="TCG11512.1"/>
    </source>
</evidence>
<comment type="function">
    <text evidence="1 9">Is required not only for elongation of protein synthesis but also for the initiation of all mRNA translation through initiator tRNA(fMet) aminoacylation.</text>
</comment>
<evidence type="ECO:0000256" key="4">
    <source>
        <dbReference type="ARBA" id="ARBA00022598"/>
    </source>
</evidence>
<evidence type="ECO:0000256" key="5">
    <source>
        <dbReference type="ARBA" id="ARBA00022741"/>
    </source>
</evidence>
<evidence type="ECO:0000256" key="8">
    <source>
        <dbReference type="ARBA" id="ARBA00023146"/>
    </source>
</evidence>
<protein>
    <recommendedName>
        <fullName evidence="9">Methionine--tRNA ligase</fullName>
        <ecNumber evidence="9">6.1.1.10</ecNumber>
    </recommendedName>
    <alternativeName>
        <fullName evidence="9">Methionyl-tRNA synthetase</fullName>
        <shortName evidence="9">MetRS</shortName>
    </alternativeName>
</protein>
<comment type="subcellular location">
    <subcellularLocation>
        <location evidence="2 9">Cytoplasm</location>
    </subcellularLocation>
</comment>
<evidence type="ECO:0000256" key="6">
    <source>
        <dbReference type="ARBA" id="ARBA00022840"/>
    </source>
</evidence>
<dbReference type="InterPro" id="IPR001412">
    <property type="entry name" value="aa-tRNA-synth_I_CS"/>
</dbReference>
<evidence type="ECO:0000256" key="1">
    <source>
        <dbReference type="ARBA" id="ARBA00003314"/>
    </source>
</evidence>
<dbReference type="SUPFAM" id="SSF47323">
    <property type="entry name" value="Anticodon-binding domain of a subclass of class I aminoacyl-tRNA synthetases"/>
    <property type="match status" value="1"/>
</dbReference>
<keyword evidence="8 9" id="KW-0030">Aminoacyl-tRNA synthetase</keyword>
<keyword evidence="6 9" id="KW-0067">ATP-binding</keyword>
<dbReference type="SUPFAM" id="SSF52374">
    <property type="entry name" value="Nucleotidylyl transferase"/>
    <property type="match status" value="1"/>
</dbReference>
<dbReference type="Pfam" id="PF19303">
    <property type="entry name" value="Anticodon_3"/>
    <property type="match status" value="1"/>
</dbReference>